<dbReference type="EMBL" id="CP017305">
    <property type="protein sequence ID" value="AOS83914.1"/>
    <property type="molecule type" value="Genomic_DNA"/>
</dbReference>
<dbReference type="PANTHER" id="PTHR21485">
    <property type="entry name" value="HAD SUPERFAMILY MEMBERS CMAS AND KDSC"/>
    <property type="match status" value="1"/>
</dbReference>
<evidence type="ECO:0000313" key="13">
    <source>
        <dbReference type="EMBL" id="AOS83914.1"/>
    </source>
</evidence>
<comment type="catalytic activity">
    <reaction evidence="1">
        <text>3-deoxy-alpha-D-manno-2-octulosonate-8-phosphate + H2O = 3-deoxy-alpha-D-manno-oct-2-ulosonate + phosphate</text>
        <dbReference type="Rhea" id="RHEA:11500"/>
        <dbReference type="ChEBI" id="CHEBI:15377"/>
        <dbReference type="ChEBI" id="CHEBI:43474"/>
        <dbReference type="ChEBI" id="CHEBI:85985"/>
        <dbReference type="ChEBI" id="CHEBI:85986"/>
        <dbReference type="EC" id="3.1.3.45"/>
    </reaction>
</comment>
<dbReference type="GO" id="GO:0008781">
    <property type="term" value="F:N-acylneuraminate cytidylyltransferase activity"/>
    <property type="evidence" value="ECO:0007669"/>
    <property type="project" value="TreeGrafter"/>
</dbReference>
<keyword evidence="9 12" id="KW-0460">Magnesium</keyword>
<dbReference type="EC" id="3.1.3.45" evidence="5"/>
<proteinExistence type="inferred from homology"/>
<dbReference type="InterPro" id="IPR036412">
    <property type="entry name" value="HAD-like_sf"/>
</dbReference>
<dbReference type="CDD" id="cd01630">
    <property type="entry name" value="HAD_KDO-like"/>
    <property type="match status" value="1"/>
</dbReference>
<dbReference type="Gene3D" id="3.40.50.1000">
    <property type="entry name" value="HAD superfamily/HAD-like"/>
    <property type="match status" value="1"/>
</dbReference>
<dbReference type="SFLD" id="SFLDG01138">
    <property type="entry name" value="C1.6.2:_Deoxy-d-mannose-octulo"/>
    <property type="match status" value="1"/>
</dbReference>
<comment type="similarity">
    <text evidence="3">Belongs to the KdsC family.</text>
</comment>
<evidence type="ECO:0000313" key="14">
    <source>
        <dbReference type="Proteomes" id="UP000095185"/>
    </source>
</evidence>
<feature type="binding site" evidence="12">
    <location>
        <position position="22"/>
    </location>
    <ligand>
        <name>Mg(2+)</name>
        <dbReference type="ChEBI" id="CHEBI:18420"/>
    </ligand>
</feature>
<organism evidence="13 14">
    <name type="scientific">Chlorobaculum limnaeum</name>
    <dbReference type="NCBI Taxonomy" id="274537"/>
    <lineage>
        <taxon>Bacteria</taxon>
        <taxon>Pseudomonadati</taxon>
        <taxon>Chlorobiota</taxon>
        <taxon>Chlorobiia</taxon>
        <taxon>Chlorobiales</taxon>
        <taxon>Chlorobiaceae</taxon>
        <taxon>Chlorobaculum</taxon>
    </lineage>
</organism>
<evidence type="ECO:0000256" key="4">
    <source>
        <dbReference type="ARBA" id="ARBA00011881"/>
    </source>
</evidence>
<dbReference type="AlphaFoldDB" id="A0A1D8D5S0"/>
<dbReference type="GO" id="GO:0009103">
    <property type="term" value="P:lipopolysaccharide biosynthetic process"/>
    <property type="evidence" value="ECO:0007669"/>
    <property type="project" value="UniProtKB-KW"/>
</dbReference>
<comment type="cofactor">
    <cofactor evidence="2 12">
        <name>Mg(2+)</name>
        <dbReference type="ChEBI" id="CHEBI:18420"/>
    </cofactor>
</comment>
<evidence type="ECO:0000256" key="9">
    <source>
        <dbReference type="ARBA" id="ARBA00022842"/>
    </source>
</evidence>
<dbReference type="GO" id="GO:0019143">
    <property type="term" value="F:3-deoxy-manno-octulosonate-8-phosphatase activity"/>
    <property type="evidence" value="ECO:0007669"/>
    <property type="project" value="UniProtKB-EC"/>
</dbReference>
<evidence type="ECO:0000256" key="11">
    <source>
        <dbReference type="ARBA" id="ARBA00031051"/>
    </source>
</evidence>
<dbReference type="KEGG" id="clz:BIU88_06975"/>
<comment type="subunit">
    <text evidence="4">Homotetramer.</text>
</comment>
<keyword evidence="7 12" id="KW-0479">Metal-binding</keyword>
<evidence type="ECO:0000256" key="6">
    <source>
        <dbReference type="ARBA" id="ARBA00020092"/>
    </source>
</evidence>
<dbReference type="GO" id="GO:0046872">
    <property type="term" value="F:metal ion binding"/>
    <property type="evidence" value="ECO:0007669"/>
    <property type="project" value="UniProtKB-KW"/>
</dbReference>
<protein>
    <recommendedName>
        <fullName evidence="6">3-deoxy-D-manno-octulosonate 8-phosphate phosphatase KdsC</fullName>
        <ecNumber evidence="5">3.1.3.45</ecNumber>
    </recommendedName>
    <alternativeName>
        <fullName evidence="11">KDO 8-P phosphatase</fullName>
    </alternativeName>
</protein>
<evidence type="ECO:0000256" key="3">
    <source>
        <dbReference type="ARBA" id="ARBA00005893"/>
    </source>
</evidence>
<dbReference type="SFLD" id="SFLDS00003">
    <property type="entry name" value="Haloacid_Dehalogenase"/>
    <property type="match status" value="1"/>
</dbReference>
<dbReference type="InterPro" id="IPR010023">
    <property type="entry name" value="KdsC_fam"/>
</dbReference>
<keyword evidence="14" id="KW-1185">Reference proteome</keyword>
<dbReference type="NCBIfam" id="TIGR01670">
    <property type="entry name" value="KdsC-phosphatas"/>
    <property type="match status" value="1"/>
</dbReference>
<keyword evidence="10" id="KW-0448">Lipopolysaccharide biosynthesis</keyword>
<evidence type="ECO:0000256" key="2">
    <source>
        <dbReference type="ARBA" id="ARBA00001946"/>
    </source>
</evidence>
<dbReference type="OrthoDB" id="9805604at2"/>
<dbReference type="PANTHER" id="PTHR21485:SF6">
    <property type="entry name" value="N-ACYLNEURAMINATE CYTIDYLYLTRANSFERASE-RELATED"/>
    <property type="match status" value="1"/>
</dbReference>
<keyword evidence="8" id="KW-0378">Hydrolase</keyword>
<name>A0A1D8D5S0_CHLLM</name>
<evidence type="ECO:0000256" key="5">
    <source>
        <dbReference type="ARBA" id="ARBA00013066"/>
    </source>
</evidence>
<dbReference type="Proteomes" id="UP000095185">
    <property type="component" value="Chromosome"/>
</dbReference>
<accession>A0A1D8D5S0</accession>
<dbReference type="SUPFAM" id="SSF56784">
    <property type="entry name" value="HAD-like"/>
    <property type="match status" value="1"/>
</dbReference>
<feature type="binding site" evidence="12">
    <location>
        <position position="115"/>
    </location>
    <ligand>
        <name>Mg(2+)</name>
        <dbReference type="ChEBI" id="CHEBI:18420"/>
    </ligand>
</feature>
<dbReference type="PIRSF" id="PIRSF006118">
    <property type="entry name" value="KDO8-P_Ptase"/>
    <property type="match status" value="1"/>
</dbReference>
<evidence type="ECO:0000256" key="12">
    <source>
        <dbReference type="PIRSR" id="PIRSR006118-2"/>
    </source>
</evidence>
<evidence type="ECO:0000256" key="1">
    <source>
        <dbReference type="ARBA" id="ARBA00000898"/>
    </source>
</evidence>
<dbReference type="RefSeq" id="WP_069809919.1">
    <property type="nucleotide sequence ID" value="NZ_CP017305.1"/>
</dbReference>
<dbReference type="InterPro" id="IPR050793">
    <property type="entry name" value="CMP-NeuNAc_synthase"/>
</dbReference>
<evidence type="ECO:0000256" key="10">
    <source>
        <dbReference type="ARBA" id="ARBA00022985"/>
    </source>
</evidence>
<dbReference type="InterPro" id="IPR023214">
    <property type="entry name" value="HAD_sf"/>
</dbReference>
<reference evidence="13" key="1">
    <citation type="submission" date="2016-09" db="EMBL/GenBank/DDBJ databases">
        <title>Genome sequence of Chlorobaculum limnaeum.</title>
        <authorList>
            <person name="Liu Z."/>
            <person name="Tank M."/>
            <person name="Bryant D.A."/>
        </authorList>
    </citation>
    <scope>NUCLEOTIDE SEQUENCE [LARGE SCALE GENOMIC DNA]</scope>
    <source>
        <strain evidence="13">DSM 1677</strain>
    </source>
</reference>
<evidence type="ECO:0000256" key="8">
    <source>
        <dbReference type="ARBA" id="ARBA00022801"/>
    </source>
</evidence>
<feature type="binding site" evidence="12">
    <location>
        <position position="24"/>
    </location>
    <ligand>
        <name>substrate</name>
    </ligand>
</feature>
<evidence type="ECO:0000256" key="7">
    <source>
        <dbReference type="ARBA" id="ARBA00022723"/>
    </source>
</evidence>
<sequence>MILLSPQEQKSRASRIRLVLSDNDGVFTDNGVYYSERGEELKRYSIRDGMGVERLREHGIETGIMTGEVSPSIVRRAQKLHIEHLYLGVKDKQSRLADVLSDTGLTVAEIAYIGDDVNDIGIMNAIAPFGLVACPGDGMHLVEPCVHYRCNAHGGRGAFREYAEWLLALRAS</sequence>
<dbReference type="SFLD" id="SFLDG01136">
    <property type="entry name" value="C1.6:_Phosphoserine_Phosphatas"/>
    <property type="match status" value="1"/>
</dbReference>
<gene>
    <name evidence="13" type="ORF">BIU88_06975</name>
</gene>
<dbReference type="STRING" id="274537.BIU88_06975"/>